<sequence length="221" mass="24723">MCERKTVTVSRLGISNLGMRNRGADVWVLSQGRTSMLRLHGIACHRLRLEIIAVFHLLAQYHHLHYIHPLVKNSKESAEASINGASLLLSAHFPSFSLVQGLSIYDFSEIFPRSPRVSTSANPALKARMICVFQCFRSASDRNSKLSFFSFSSLEGPELVSSDAWPIRDTPDEEEAAIRLATTNHLKTIDPTIGQVLFKAAAFKQFFERQLVHPSILRVCG</sequence>
<evidence type="ECO:0000313" key="1">
    <source>
        <dbReference type="EMBL" id="ART31672.1"/>
    </source>
</evidence>
<geneLocation type="mitochondrion" evidence="1"/>
<reference evidence="1" key="1">
    <citation type="submission" date="2017-03" db="EMBL/GenBank/DDBJ databases">
        <title>The mitochondrial genome of the carnivorous plant Utricularia reniformis (Lentibulariaceae): structure, comparative analysis and evolutionary landmarks.</title>
        <authorList>
            <person name="Silva S.R."/>
            <person name="Alvarenga D.O."/>
            <person name="Michael T.P."/>
            <person name="Miranda V.F.O."/>
            <person name="Varani A.M."/>
        </authorList>
    </citation>
    <scope>NUCLEOTIDE SEQUENCE</scope>
</reference>
<protein>
    <submittedName>
        <fullName evidence="1">Uncharacterized protein</fullName>
    </submittedName>
</protein>
<proteinExistence type="predicted"/>
<gene>
    <name evidence="1" type="ORF">AEK19_MT1482</name>
</gene>
<dbReference type="AlphaFoldDB" id="A0A1Y0B2K2"/>
<organism evidence="1">
    <name type="scientific">Utricularia reniformis</name>
    <dbReference type="NCBI Taxonomy" id="192314"/>
    <lineage>
        <taxon>Eukaryota</taxon>
        <taxon>Viridiplantae</taxon>
        <taxon>Streptophyta</taxon>
        <taxon>Embryophyta</taxon>
        <taxon>Tracheophyta</taxon>
        <taxon>Spermatophyta</taxon>
        <taxon>Magnoliopsida</taxon>
        <taxon>eudicotyledons</taxon>
        <taxon>Gunneridae</taxon>
        <taxon>Pentapetalae</taxon>
        <taxon>asterids</taxon>
        <taxon>lamiids</taxon>
        <taxon>Lamiales</taxon>
        <taxon>Lentibulariaceae</taxon>
        <taxon>Utricularia</taxon>
    </lineage>
</organism>
<dbReference type="EMBL" id="KY774314">
    <property type="protein sequence ID" value="ART31672.1"/>
    <property type="molecule type" value="Genomic_DNA"/>
</dbReference>
<name>A0A1Y0B2K2_9LAMI</name>
<accession>A0A1Y0B2K2</accession>
<keyword evidence="1" id="KW-0496">Mitochondrion</keyword>